<name>A0ABQ7J649_9APIC</name>
<evidence type="ECO:0000313" key="2">
    <source>
        <dbReference type="Proteomes" id="UP000823046"/>
    </source>
</evidence>
<gene>
    <name evidence="1" type="ORF">IE077_001533</name>
</gene>
<sequence>MQISGAMISCNSRKRFSNVILSFVSPNYFLPPIFTANCSLATFSRSSYWPPSPTQRSPLFKLPSGKKCFIFHAKRDQDGKTEPSLCFLDREYNRLMWMNEEEVNEFEKLAARIESYYALWESKKNTDVEAWRHSLLFRVHSTVGTD</sequence>
<evidence type="ECO:0000313" key="1">
    <source>
        <dbReference type="EMBL" id="KAF8819160.1"/>
    </source>
</evidence>
<reference evidence="1 2" key="1">
    <citation type="journal article" date="2020" name="bioRxiv">
        <title>Metabolic contributions of an alphaproteobacterial endosymbiont in the apicomplexan Cardiosporidium cionae.</title>
        <authorList>
            <person name="Hunter E.S."/>
            <person name="Paight C.J."/>
            <person name="Lane C.E."/>
        </authorList>
    </citation>
    <scope>NUCLEOTIDE SEQUENCE [LARGE SCALE GENOMIC DNA]</scope>
    <source>
        <strain evidence="1">ESH_2018</strain>
    </source>
</reference>
<organism evidence="1 2">
    <name type="scientific">Cardiosporidium cionae</name>
    <dbReference type="NCBI Taxonomy" id="476202"/>
    <lineage>
        <taxon>Eukaryota</taxon>
        <taxon>Sar</taxon>
        <taxon>Alveolata</taxon>
        <taxon>Apicomplexa</taxon>
        <taxon>Aconoidasida</taxon>
        <taxon>Nephromycida</taxon>
        <taxon>Cardiosporidium</taxon>
    </lineage>
</organism>
<accession>A0ABQ7J649</accession>
<proteinExistence type="predicted"/>
<dbReference type="Proteomes" id="UP000823046">
    <property type="component" value="Unassembled WGS sequence"/>
</dbReference>
<dbReference type="Pfam" id="PF23519">
    <property type="entry name" value="Microp_apicomplexa_10"/>
    <property type="match status" value="1"/>
</dbReference>
<dbReference type="EMBL" id="JADAQX010000920">
    <property type="protein sequence ID" value="KAF8819160.1"/>
    <property type="molecule type" value="Genomic_DNA"/>
</dbReference>
<keyword evidence="2" id="KW-1185">Reference proteome</keyword>
<dbReference type="InterPro" id="IPR056349">
    <property type="entry name" value="Microp_apicomplexa_10"/>
</dbReference>
<protein>
    <submittedName>
        <fullName evidence="1">Uncharacterized protein</fullName>
    </submittedName>
</protein>
<comment type="caution">
    <text evidence="1">The sequence shown here is derived from an EMBL/GenBank/DDBJ whole genome shotgun (WGS) entry which is preliminary data.</text>
</comment>